<evidence type="ECO:0000256" key="1">
    <source>
        <dbReference type="SAM" id="SignalP"/>
    </source>
</evidence>
<dbReference type="Gene3D" id="3.50.50.60">
    <property type="entry name" value="FAD/NAD(P)-binding domain"/>
    <property type="match status" value="1"/>
</dbReference>
<accession>A0AAD9W9M7</accession>
<evidence type="ECO:0000313" key="2">
    <source>
        <dbReference type="EMBL" id="KAK2614868.1"/>
    </source>
</evidence>
<dbReference type="Proteomes" id="UP001265746">
    <property type="component" value="Unassembled WGS sequence"/>
</dbReference>
<dbReference type="PANTHER" id="PTHR42923:SF26">
    <property type="entry name" value="FMN REDUCTASE LOT6, PUTATIVE (AFU_ORTHOLOGUE AFUA_7G06600)-RELATED"/>
    <property type="match status" value="1"/>
</dbReference>
<dbReference type="SUPFAM" id="SSF51905">
    <property type="entry name" value="FAD/NAD(P)-binding domain"/>
    <property type="match status" value="1"/>
</dbReference>
<dbReference type="AlphaFoldDB" id="A0AAD9W9M7"/>
<organism evidence="2 3">
    <name type="scientific">Phomopsis amygdali</name>
    <name type="common">Fusicoccum amygdali</name>
    <dbReference type="NCBI Taxonomy" id="1214568"/>
    <lineage>
        <taxon>Eukaryota</taxon>
        <taxon>Fungi</taxon>
        <taxon>Dikarya</taxon>
        <taxon>Ascomycota</taxon>
        <taxon>Pezizomycotina</taxon>
        <taxon>Sordariomycetes</taxon>
        <taxon>Sordariomycetidae</taxon>
        <taxon>Diaporthales</taxon>
        <taxon>Diaporthaceae</taxon>
        <taxon>Diaporthe</taxon>
    </lineage>
</organism>
<keyword evidence="3" id="KW-1185">Reference proteome</keyword>
<reference evidence="2" key="1">
    <citation type="submission" date="2023-06" db="EMBL/GenBank/DDBJ databases">
        <authorList>
            <person name="Noh H."/>
        </authorList>
    </citation>
    <scope>NUCLEOTIDE SEQUENCE</scope>
    <source>
        <strain evidence="2">DUCC20226</strain>
    </source>
</reference>
<dbReference type="GO" id="GO:0016491">
    <property type="term" value="F:oxidoreductase activity"/>
    <property type="evidence" value="ECO:0007669"/>
    <property type="project" value="TreeGrafter"/>
</dbReference>
<proteinExistence type="predicted"/>
<name>A0AAD9W9M7_PHOAM</name>
<keyword evidence="1" id="KW-0732">Signal</keyword>
<dbReference type="InterPro" id="IPR036188">
    <property type="entry name" value="FAD/NAD-bd_sf"/>
</dbReference>
<evidence type="ECO:0008006" key="4">
    <source>
        <dbReference type="Google" id="ProtNLM"/>
    </source>
</evidence>
<dbReference type="Gene3D" id="1.10.405.20">
    <property type="match status" value="1"/>
</dbReference>
<dbReference type="Pfam" id="PF13450">
    <property type="entry name" value="NAD_binding_8"/>
    <property type="match status" value="1"/>
</dbReference>
<feature type="chain" id="PRO_5042219035" description="Amine oxidase domain-containing protein" evidence="1">
    <location>
        <begin position="26"/>
        <end position="400"/>
    </location>
</feature>
<sequence>MATKMRSSASTVFTTLLLAAAEAFSDTTDAAIVRDVVIVGGGASGAHAAVQLRDMGKTIALVEKRDRLGGHTETHHDPATGKNISVGVQAWNTYKNSTNFITERMNMSIMAKPQTSLATKYVDFTTGQILHNYVAPTSMEVLAALKRYHELCEQYEHLLLPGFFDFPLPGDIPEDLTLSFRDFVAKYNISAAVPRLFELTGMGVGDIMNTATMYVMQAAGAPLTGIFFGETSNVVPMSADLCELYSKIGSLLGHDVLYSSTVVSSVRGANDTGVTITVRAADGTRKRVEAKRLLLAIEPSEDNMAPFDLDESERTVFSKFQSSNVYVGAVRNPSLVVNQSLTNMPATAESSNWTTLPLPPFNSRIDYFGQDSDLFRFLMVANTDLGTNGARDLVVDGFAK</sequence>
<comment type="caution">
    <text evidence="2">The sequence shown here is derived from an EMBL/GenBank/DDBJ whole genome shotgun (WGS) entry which is preliminary data.</text>
</comment>
<evidence type="ECO:0000313" key="3">
    <source>
        <dbReference type="Proteomes" id="UP001265746"/>
    </source>
</evidence>
<dbReference type="InterPro" id="IPR050464">
    <property type="entry name" value="Zeta_carotene_desat/Oxidored"/>
</dbReference>
<protein>
    <recommendedName>
        <fullName evidence="4">Amine oxidase domain-containing protein</fullName>
    </recommendedName>
</protein>
<dbReference type="PANTHER" id="PTHR42923">
    <property type="entry name" value="PROTOPORPHYRINOGEN OXIDASE"/>
    <property type="match status" value="1"/>
</dbReference>
<gene>
    <name evidence="2" type="ORF">N8I77_001661</name>
</gene>
<feature type="signal peptide" evidence="1">
    <location>
        <begin position="1"/>
        <end position="25"/>
    </location>
</feature>
<dbReference type="EMBL" id="JAUJFL010000001">
    <property type="protein sequence ID" value="KAK2614868.1"/>
    <property type="molecule type" value="Genomic_DNA"/>
</dbReference>